<dbReference type="STRING" id="1300348.I602_2535"/>
<gene>
    <name evidence="4" type="ORF">I602_2535</name>
    <name evidence="5" type="ORF">SAMN05444353_2310</name>
</gene>
<evidence type="ECO:0000313" key="4">
    <source>
        <dbReference type="EMBL" id="KOY52975.1"/>
    </source>
</evidence>
<dbReference type="PATRIC" id="fig|1300348.6.peg.2537"/>
<evidence type="ECO:0000256" key="2">
    <source>
        <dbReference type="ARBA" id="ARBA00022729"/>
    </source>
</evidence>
<dbReference type="EMBL" id="LGBR01000001">
    <property type="protein sequence ID" value="KOY52975.1"/>
    <property type="molecule type" value="Genomic_DNA"/>
</dbReference>
<dbReference type="GO" id="GO:0004553">
    <property type="term" value="F:hydrolase activity, hydrolyzing O-glycosyl compounds"/>
    <property type="evidence" value="ECO:0007669"/>
    <property type="project" value="InterPro"/>
</dbReference>
<dbReference type="Pfam" id="PF18962">
    <property type="entry name" value="Por_Secre_tail"/>
    <property type="match status" value="1"/>
</dbReference>
<proteinExistence type="inferred from homology"/>
<accession>A0A0M9CJ09</accession>
<dbReference type="Gene3D" id="2.60.120.200">
    <property type="match status" value="1"/>
</dbReference>
<evidence type="ECO:0000313" key="5">
    <source>
        <dbReference type="EMBL" id="SEE55396.1"/>
    </source>
</evidence>
<dbReference type="NCBIfam" id="TIGR04183">
    <property type="entry name" value="Por_Secre_tail"/>
    <property type="match status" value="1"/>
</dbReference>
<dbReference type="PROSITE" id="PS51762">
    <property type="entry name" value="GH16_2"/>
    <property type="match status" value="1"/>
</dbReference>
<feature type="domain" description="GH16" evidence="3">
    <location>
        <begin position="25"/>
        <end position="259"/>
    </location>
</feature>
<dbReference type="RefSeq" id="WP_053975028.1">
    <property type="nucleotide sequence ID" value="NZ_FNUE01000002.1"/>
</dbReference>
<dbReference type="SUPFAM" id="SSF49899">
    <property type="entry name" value="Concanavalin A-like lectins/glucanases"/>
    <property type="match status" value="1"/>
</dbReference>
<evidence type="ECO:0000313" key="7">
    <source>
        <dbReference type="Proteomes" id="UP000183071"/>
    </source>
</evidence>
<name>A0A0M9CJ09_9FLAO</name>
<dbReference type="GO" id="GO:0005975">
    <property type="term" value="P:carbohydrate metabolic process"/>
    <property type="evidence" value="ECO:0007669"/>
    <property type="project" value="InterPro"/>
</dbReference>
<dbReference type="Proteomes" id="UP000183071">
    <property type="component" value="Unassembled WGS sequence"/>
</dbReference>
<dbReference type="InterPro" id="IPR026444">
    <property type="entry name" value="Secre_tail"/>
</dbReference>
<keyword evidence="4" id="KW-0378">Hydrolase</keyword>
<reference evidence="4 6" key="1">
    <citation type="submission" date="2015-07" db="EMBL/GenBank/DDBJ databases">
        <title>Genome of Polaribacter dokdonenesis DSW-5, isolated from seawater off Dokdo in Korea.</title>
        <authorList>
            <person name="Yoon K."/>
            <person name="Song J.Y."/>
            <person name="Kim J.F."/>
        </authorList>
    </citation>
    <scope>NUCLEOTIDE SEQUENCE [LARGE SCALE GENOMIC DNA]</scope>
    <source>
        <strain evidence="4 6">DSW-5</strain>
    </source>
</reference>
<comment type="similarity">
    <text evidence="1">Belongs to the glycosyl hydrolase 16 family.</text>
</comment>
<dbReference type="CDD" id="cd00413">
    <property type="entry name" value="Glyco_hydrolase_16"/>
    <property type="match status" value="1"/>
</dbReference>
<dbReference type="Proteomes" id="UP000037716">
    <property type="component" value="Unassembled WGS sequence"/>
</dbReference>
<evidence type="ECO:0000256" key="1">
    <source>
        <dbReference type="ARBA" id="ARBA00006865"/>
    </source>
</evidence>
<dbReference type="EMBL" id="FNUE01000002">
    <property type="protein sequence ID" value="SEE55396.1"/>
    <property type="molecule type" value="Genomic_DNA"/>
</dbReference>
<evidence type="ECO:0000313" key="6">
    <source>
        <dbReference type="Proteomes" id="UP000037716"/>
    </source>
</evidence>
<dbReference type="OrthoDB" id="1194449at2"/>
<keyword evidence="2" id="KW-0732">Signal</keyword>
<comment type="caution">
    <text evidence="4">The sequence shown here is derived from an EMBL/GenBank/DDBJ whole genome shotgun (WGS) entry which is preliminary data.</text>
</comment>
<reference evidence="5 7" key="2">
    <citation type="submission" date="2016-10" db="EMBL/GenBank/DDBJ databases">
        <authorList>
            <person name="Varghese N."/>
            <person name="Submissions S."/>
        </authorList>
    </citation>
    <scope>NUCLEOTIDE SEQUENCE [LARGE SCALE GENOMIC DNA]</scope>
    <source>
        <strain evidence="5 7">DSW-5</strain>
    </source>
</reference>
<dbReference type="AlphaFoldDB" id="A0A0M9CJ09"/>
<organism evidence="4 6">
    <name type="scientific">Polaribacter dokdonensis DSW-5</name>
    <dbReference type="NCBI Taxonomy" id="1300348"/>
    <lineage>
        <taxon>Bacteria</taxon>
        <taxon>Pseudomonadati</taxon>
        <taxon>Bacteroidota</taxon>
        <taxon>Flavobacteriia</taxon>
        <taxon>Flavobacteriales</taxon>
        <taxon>Flavobacteriaceae</taxon>
    </lineage>
</organism>
<sequence>MKRLLFLSLCFSQYLLSFSQTNYIENFDNIGYPSNIPADSYWKFFNDINPNQTEWSKFIPGDGKAYITVDADISNDTDATYPYQTLVFGGVKENHRLEVRMKGAPVDGGLVAFIFTYHQVGSTFNEVDIELVANDKNAAPHETLPPNGWTDARFNTWRDADENTALPFTGSAKAIVDENNKKVSLVDDKFHTYTIDWRADEVDFFIDDVLQESFNTNIAKGWAEVIIGYRHLPWAGEFNWSGNHTMVIDYFKIEPLSSKSILTSDNFQFNENEEIRIFPNPIRDYLNLKVTDENNFNRIEIVNAISSKTTIINKYKRKIDLSTYAKGIYFLKTYFKNGKQLINKIIKI</sequence>
<dbReference type="InterPro" id="IPR013320">
    <property type="entry name" value="ConA-like_dom_sf"/>
</dbReference>
<dbReference type="InterPro" id="IPR000757">
    <property type="entry name" value="Beta-glucanase-like"/>
</dbReference>
<evidence type="ECO:0000259" key="3">
    <source>
        <dbReference type="PROSITE" id="PS51762"/>
    </source>
</evidence>
<protein>
    <submittedName>
        <fullName evidence="4">Glycosyl hydrolase family 16</fullName>
    </submittedName>
    <submittedName>
        <fullName evidence="5">Por secretion system C-terminal sorting domain-containing protein</fullName>
    </submittedName>
</protein>
<dbReference type="Pfam" id="PF00722">
    <property type="entry name" value="Glyco_hydro_16"/>
    <property type="match status" value="1"/>
</dbReference>
<keyword evidence="7" id="KW-1185">Reference proteome</keyword>